<keyword evidence="1" id="KW-1133">Transmembrane helix</keyword>
<gene>
    <name evidence="2" type="ORF">TbgDal_X2730</name>
</gene>
<dbReference type="Proteomes" id="UP000002316">
    <property type="component" value="Chromosome 10"/>
</dbReference>
<evidence type="ECO:0000256" key="1">
    <source>
        <dbReference type="SAM" id="Phobius"/>
    </source>
</evidence>
<dbReference type="EMBL" id="FN554973">
    <property type="protein sequence ID" value="CBH15188.1"/>
    <property type="molecule type" value="Genomic_DNA"/>
</dbReference>
<protein>
    <submittedName>
        <fullName evidence="2">Uncharacterized protein</fullName>
    </submittedName>
</protein>
<name>D0A1P5_TRYB9</name>
<evidence type="ECO:0000313" key="2">
    <source>
        <dbReference type="EMBL" id="CBH15188.1"/>
    </source>
</evidence>
<keyword evidence="1" id="KW-0812">Transmembrane</keyword>
<feature type="transmembrane region" description="Helical" evidence="1">
    <location>
        <begin position="105"/>
        <end position="125"/>
    </location>
</feature>
<dbReference type="KEGG" id="tbg:TbgDal_X2730"/>
<dbReference type="RefSeq" id="XP_011777453.1">
    <property type="nucleotide sequence ID" value="XM_011779151.1"/>
</dbReference>
<accession>D0A1P5</accession>
<reference evidence="3" key="1">
    <citation type="journal article" date="2010" name="PLoS Negl. Trop. Dis.">
        <title>The genome sequence of Trypanosoma brucei gambiense, causative agent of chronic human african trypanosomiasis.</title>
        <authorList>
            <person name="Jackson A.P."/>
            <person name="Sanders M."/>
            <person name="Berry A."/>
            <person name="McQuillan J."/>
            <person name="Aslett M.A."/>
            <person name="Quail M.A."/>
            <person name="Chukualim B."/>
            <person name="Capewell P."/>
            <person name="MacLeod A."/>
            <person name="Melville S.E."/>
            <person name="Gibson W."/>
            <person name="Barry J.D."/>
            <person name="Berriman M."/>
            <person name="Hertz-Fowler C."/>
        </authorList>
    </citation>
    <scope>NUCLEOTIDE SEQUENCE [LARGE SCALE GENOMIC DNA]</scope>
    <source>
        <strain evidence="3">MHOM/CI/86/DAL972</strain>
    </source>
</reference>
<proteinExistence type="predicted"/>
<keyword evidence="1" id="KW-0472">Membrane</keyword>
<dbReference type="GeneID" id="23865331"/>
<organism evidence="2 3">
    <name type="scientific">Trypanosoma brucei gambiense (strain MHOM/CI/86/DAL972)</name>
    <dbReference type="NCBI Taxonomy" id="679716"/>
    <lineage>
        <taxon>Eukaryota</taxon>
        <taxon>Discoba</taxon>
        <taxon>Euglenozoa</taxon>
        <taxon>Kinetoplastea</taxon>
        <taxon>Metakinetoplastina</taxon>
        <taxon>Trypanosomatida</taxon>
        <taxon>Trypanosomatidae</taxon>
        <taxon>Trypanosoma</taxon>
    </lineage>
</organism>
<dbReference type="AlphaFoldDB" id="D0A1P5"/>
<evidence type="ECO:0000313" key="3">
    <source>
        <dbReference type="Proteomes" id="UP000002316"/>
    </source>
</evidence>
<sequence length="138" mass="15901">MNEHTNTHKGKYEEHKATDTRRNVHDIFSMNVATPIFPPLYKKKKMYTYICFTRLFDMYTCVNVLLSPTSSLRWPHAKVTANGGKRKKEMHNDPVGCYIFLPPSYLFPFSSSSFLSFLSTPLLFLSHVPRSCGSTPFL</sequence>